<evidence type="ECO:0000256" key="2">
    <source>
        <dbReference type="ARBA" id="ARBA00022670"/>
    </source>
</evidence>
<dbReference type="WBParaSite" id="TCLT_0000842401-mRNA-1">
    <property type="protein sequence ID" value="TCLT_0000842401-mRNA-1"/>
    <property type="gene ID" value="TCLT_0000842401"/>
</dbReference>
<reference evidence="13" key="1">
    <citation type="submission" date="2017-02" db="UniProtKB">
        <authorList>
            <consortium name="WormBaseParasite"/>
        </authorList>
    </citation>
    <scope>IDENTIFICATION</scope>
</reference>
<dbReference type="CDD" id="cd00032">
    <property type="entry name" value="CASc"/>
    <property type="match status" value="1"/>
</dbReference>
<name>A0A0N5D5X9_THECL</name>
<keyword evidence="4" id="KW-0788">Thiol protease</keyword>
<dbReference type="PROSITE" id="PS50207">
    <property type="entry name" value="CASPASE_P10"/>
    <property type="match status" value="1"/>
</dbReference>
<evidence type="ECO:0000313" key="12">
    <source>
        <dbReference type="Proteomes" id="UP000276776"/>
    </source>
</evidence>
<comment type="similarity">
    <text evidence="1 7">Belongs to the peptidase C14A family.</text>
</comment>
<keyword evidence="2" id="KW-0645">Protease</keyword>
<dbReference type="InterPro" id="IPR016129">
    <property type="entry name" value="Caspase_his_AS"/>
</dbReference>
<sequence length="441" mass="50331">MEDTGMTMERRRILDMHLNVWTRSLELDVVVIYLHAHGVFNDQIIDAIKAESTIAMKRYQCIRQLKMRGNNAFFVFYKALLKSKQIYMADLIASGLNSEERKEINGPTEYRAFVFNPEPFDEKCKYNVCLSPSTEAIQWNRSYYRAYSSVEVREPAGILYDLEVDAVDAPVNLSSFDAELTYPNFTSPRGMALIISNRYFYTMPERIGTDVDEINLNNLFRQLNYAVVVYRNLRSVEMRAAIEDFAKDKRHRNLDSCVVCVLTHGEQGKIFGTDDNPITVVEFVSTLNSRNSPGLARKPKLFFLQACRGQQYDCGFESELDETDGYFDRWISCSSSKTKGSLAKKEIRKSPAEADILVAYATTPGYVSWRNSLKGSWFIQSICQIFAQYAKSNDILSMLTLVNKQVADAFESSPGSFKQMPDHSSRLRKSFYFFPGASVSA</sequence>
<evidence type="ECO:0000256" key="4">
    <source>
        <dbReference type="ARBA" id="ARBA00022807"/>
    </source>
</evidence>
<dbReference type="PRINTS" id="PR00376">
    <property type="entry name" value="IL1BCENZYME"/>
</dbReference>
<evidence type="ECO:0000256" key="7">
    <source>
        <dbReference type="RuleBase" id="RU003971"/>
    </source>
</evidence>
<dbReference type="Pfam" id="PF00619">
    <property type="entry name" value="CARD"/>
    <property type="match status" value="1"/>
</dbReference>
<proteinExistence type="inferred from homology"/>
<feature type="domain" description="CARD" evidence="10">
    <location>
        <begin position="6"/>
        <end position="95"/>
    </location>
</feature>
<reference evidence="11 12" key="2">
    <citation type="submission" date="2018-11" db="EMBL/GenBank/DDBJ databases">
        <authorList>
            <consortium name="Pathogen Informatics"/>
        </authorList>
    </citation>
    <scope>NUCLEOTIDE SEQUENCE [LARGE SCALE GENOMIC DNA]</scope>
</reference>
<dbReference type="PROSITE" id="PS50209">
    <property type="entry name" value="CARD"/>
    <property type="match status" value="1"/>
</dbReference>
<evidence type="ECO:0000259" key="9">
    <source>
        <dbReference type="PROSITE" id="PS50208"/>
    </source>
</evidence>
<evidence type="ECO:0000256" key="3">
    <source>
        <dbReference type="ARBA" id="ARBA00022801"/>
    </source>
</evidence>
<dbReference type="InterPro" id="IPR052039">
    <property type="entry name" value="Caspase-related_regulators"/>
</dbReference>
<feature type="active site" evidence="6">
    <location>
        <position position="307"/>
    </location>
</feature>
<dbReference type="InterPro" id="IPR001309">
    <property type="entry name" value="Pept_C14_p20"/>
</dbReference>
<dbReference type="STRING" id="103827.A0A0N5D5X9"/>
<feature type="active site" evidence="6">
    <location>
        <position position="264"/>
    </location>
</feature>
<evidence type="ECO:0000313" key="11">
    <source>
        <dbReference type="EMBL" id="VDN05970.1"/>
    </source>
</evidence>
<dbReference type="Gene3D" id="1.10.533.10">
    <property type="entry name" value="Death Domain, Fas"/>
    <property type="match status" value="1"/>
</dbReference>
<dbReference type="PIRSF" id="PIRSF038001">
    <property type="entry name" value="Caspase_ICE"/>
    <property type="match status" value="1"/>
</dbReference>
<dbReference type="GO" id="GO:0042981">
    <property type="term" value="P:regulation of apoptotic process"/>
    <property type="evidence" value="ECO:0007669"/>
    <property type="project" value="InterPro"/>
</dbReference>
<dbReference type="SMART" id="SM00115">
    <property type="entry name" value="CASc"/>
    <property type="match status" value="1"/>
</dbReference>
<dbReference type="Gene3D" id="3.40.50.1460">
    <property type="match status" value="1"/>
</dbReference>
<dbReference type="OMA" id="EHGELYG"/>
<dbReference type="InterPro" id="IPR029030">
    <property type="entry name" value="Caspase-like_dom_sf"/>
</dbReference>
<feature type="domain" description="Caspase family p10" evidence="8">
    <location>
        <begin position="346"/>
        <end position="435"/>
    </location>
</feature>
<evidence type="ECO:0000259" key="8">
    <source>
        <dbReference type="PROSITE" id="PS50207"/>
    </source>
</evidence>
<dbReference type="SUPFAM" id="SSF52129">
    <property type="entry name" value="Caspase-like"/>
    <property type="match status" value="1"/>
</dbReference>
<keyword evidence="12" id="KW-1185">Reference proteome</keyword>
<evidence type="ECO:0000256" key="6">
    <source>
        <dbReference type="PIRSR" id="PIRSR038001-1"/>
    </source>
</evidence>
<evidence type="ECO:0000256" key="5">
    <source>
        <dbReference type="ARBA" id="ARBA00023145"/>
    </source>
</evidence>
<dbReference type="InterPro" id="IPR002138">
    <property type="entry name" value="Pept_C14_p10"/>
</dbReference>
<evidence type="ECO:0000259" key="10">
    <source>
        <dbReference type="PROSITE" id="PS50209"/>
    </source>
</evidence>
<dbReference type="GO" id="GO:0004197">
    <property type="term" value="F:cysteine-type endopeptidase activity"/>
    <property type="evidence" value="ECO:0007669"/>
    <property type="project" value="InterPro"/>
</dbReference>
<gene>
    <name evidence="11" type="ORF">TCLT_LOCUS8413</name>
</gene>
<dbReference type="InterPro" id="IPR015917">
    <property type="entry name" value="Pept_C14A"/>
</dbReference>
<dbReference type="PANTHER" id="PTHR22576">
    <property type="entry name" value="MUCOSA ASSOCIATED LYMPHOID TISSUE LYMPHOMA TRANSLOCATION PROTEIN 1/PARACASPASE"/>
    <property type="match status" value="1"/>
</dbReference>
<dbReference type="GO" id="GO:0006508">
    <property type="term" value="P:proteolysis"/>
    <property type="evidence" value="ECO:0007669"/>
    <property type="project" value="UniProtKB-KW"/>
</dbReference>
<keyword evidence="5" id="KW-0865">Zymogen</keyword>
<organism evidence="13">
    <name type="scientific">Thelazia callipaeda</name>
    <name type="common">Oriental eyeworm</name>
    <name type="synonym">Parasitic nematode</name>
    <dbReference type="NCBI Taxonomy" id="103827"/>
    <lineage>
        <taxon>Eukaryota</taxon>
        <taxon>Metazoa</taxon>
        <taxon>Ecdysozoa</taxon>
        <taxon>Nematoda</taxon>
        <taxon>Chromadorea</taxon>
        <taxon>Rhabditida</taxon>
        <taxon>Spirurina</taxon>
        <taxon>Spiruromorpha</taxon>
        <taxon>Thelazioidea</taxon>
        <taxon>Thelaziidae</taxon>
        <taxon>Thelazia</taxon>
    </lineage>
</organism>
<feature type="domain" description="Caspase family p20" evidence="9">
    <location>
        <begin position="188"/>
        <end position="311"/>
    </location>
</feature>
<dbReference type="Proteomes" id="UP000276776">
    <property type="component" value="Unassembled WGS sequence"/>
</dbReference>
<dbReference type="EMBL" id="UYYF01004629">
    <property type="protein sequence ID" value="VDN05970.1"/>
    <property type="molecule type" value="Genomic_DNA"/>
</dbReference>
<dbReference type="AlphaFoldDB" id="A0A0N5D5X9"/>
<evidence type="ECO:0000313" key="13">
    <source>
        <dbReference type="WBParaSite" id="TCLT_0000842401-mRNA-1"/>
    </source>
</evidence>
<dbReference type="InterPro" id="IPR033139">
    <property type="entry name" value="Caspase_cys_AS"/>
</dbReference>
<dbReference type="OrthoDB" id="6114029at2759"/>
<dbReference type="PROSITE" id="PS50208">
    <property type="entry name" value="CASPASE_P20"/>
    <property type="match status" value="1"/>
</dbReference>
<dbReference type="InterPro" id="IPR011029">
    <property type="entry name" value="DEATH-like_dom_sf"/>
</dbReference>
<evidence type="ECO:0000256" key="1">
    <source>
        <dbReference type="ARBA" id="ARBA00010134"/>
    </source>
</evidence>
<accession>A0A0N5D5X9</accession>
<dbReference type="CDD" id="cd01671">
    <property type="entry name" value="CARD"/>
    <property type="match status" value="1"/>
</dbReference>
<dbReference type="SUPFAM" id="SSF47986">
    <property type="entry name" value="DEATH domain"/>
    <property type="match status" value="1"/>
</dbReference>
<dbReference type="PROSITE" id="PS01122">
    <property type="entry name" value="CASPASE_CYS"/>
    <property type="match status" value="1"/>
</dbReference>
<dbReference type="PANTHER" id="PTHR22576:SF41">
    <property type="entry name" value="CASPASE 14, APOPTOSIS-RELATED CYSTEINE PEPTIDASE"/>
    <property type="match status" value="1"/>
</dbReference>
<dbReference type="InterPro" id="IPR001315">
    <property type="entry name" value="CARD"/>
</dbReference>
<dbReference type="Pfam" id="PF00656">
    <property type="entry name" value="Peptidase_C14"/>
    <property type="match status" value="1"/>
</dbReference>
<protein>
    <submittedName>
        <fullName evidence="13">CASPASE_P20 domain-containing protein</fullName>
    </submittedName>
</protein>
<keyword evidence="3" id="KW-0378">Hydrolase</keyword>
<dbReference type="PROSITE" id="PS01121">
    <property type="entry name" value="CASPASE_HIS"/>
    <property type="match status" value="1"/>
</dbReference>
<dbReference type="InterPro" id="IPR011600">
    <property type="entry name" value="Pept_C14_caspase"/>
</dbReference>